<keyword evidence="2" id="KW-0902">Two-component regulatory system</keyword>
<evidence type="ECO:0000256" key="5">
    <source>
        <dbReference type="ARBA" id="ARBA00023163"/>
    </source>
</evidence>
<feature type="domain" description="Response regulatory" evidence="7">
    <location>
        <begin position="14"/>
        <end position="130"/>
    </location>
</feature>
<dbReference type="InterPro" id="IPR011006">
    <property type="entry name" value="CheY-like_superfamily"/>
</dbReference>
<dbReference type="AlphaFoldDB" id="A0A564ZIP6"/>
<dbReference type="EMBL" id="CABIKM010000023">
    <property type="protein sequence ID" value="VUZ85174.1"/>
    <property type="molecule type" value="Genomic_DNA"/>
</dbReference>
<keyword evidence="4" id="KW-0238">DNA-binding</keyword>
<keyword evidence="10" id="KW-1185">Reference proteome</keyword>
<evidence type="ECO:0000256" key="1">
    <source>
        <dbReference type="ARBA" id="ARBA00022553"/>
    </source>
</evidence>
<dbReference type="CDD" id="cd17538">
    <property type="entry name" value="REC_D1_PleD-like"/>
    <property type="match status" value="1"/>
</dbReference>
<dbReference type="CDD" id="cd00077">
    <property type="entry name" value="HDc"/>
    <property type="match status" value="1"/>
</dbReference>
<evidence type="ECO:0000259" key="8">
    <source>
        <dbReference type="PROSITE" id="PS51832"/>
    </source>
</evidence>
<dbReference type="PROSITE" id="PS51832">
    <property type="entry name" value="HD_GYP"/>
    <property type="match status" value="1"/>
</dbReference>
<evidence type="ECO:0000256" key="6">
    <source>
        <dbReference type="PROSITE-ProRule" id="PRU00169"/>
    </source>
</evidence>
<dbReference type="InterPro" id="IPR001789">
    <property type="entry name" value="Sig_transdc_resp-reg_receiver"/>
</dbReference>
<dbReference type="SMART" id="SM00471">
    <property type="entry name" value="HDc"/>
    <property type="match status" value="1"/>
</dbReference>
<dbReference type="Gene3D" id="3.40.50.2300">
    <property type="match status" value="1"/>
</dbReference>
<dbReference type="SUPFAM" id="SSF109604">
    <property type="entry name" value="HD-domain/PDEase-like"/>
    <property type="match status" value="1"/>
</dbReference>
<dbReference type="Proteomes" id="UP000334340">
    <property type="component" value="Unassembled WGS sequence"/>
</dbReference>
<proteinExistence type="predicted"/>
<protein>
    <submittedName>
        <fullName evidence="9">Metal-dependent phosphohydrolase</fullName>
    </submittedName>
</protein>
<keyword evidence="1 6" id="KW-0597">Phosphoprotein</keyword>
<dbReference type="PANTHER" id="PTHR45228:SF8">
    <property type="entry name" value="TWO-COMPONENT RESPONSE REGULATOR-RELATED"/>
    <property type="match status" value="1"/>
</dbReference>
<dbReference type="GO" id="GO:0003677">
    <property type="term" value="F:DNA binding"/>
    <property type="evidence" value="ECO:0007669"/>
    <property type="project" value="UniProtKB-KW"/>
</dbReference>
<dbReference type="FunFam" id="3.40.50.2300:FF:000001">
    <property type="entry name" value="DNA-binding response regulator PhoB"/>
    <property type="match status" value="1"/>
</dbReference>
<reference evidence="9 10" key="1">
    <citation type="submission" date="2019-07" db="EMBL/GenBank/DDBJ databases">
        <authorList>
            <person name="Cremers G."/>
        </authorList>
    </citation>
    <scope>NUCLEOTIDE SEQUENCE [LARGE SCALE GENOMIC DNA]</scope>
</reference>
<dbReference type="GO" id="GO:0016787">
    <property type="term" value="F:hydrolase activity"/>
    <property type="evidence" value="ECO:0007669"/>
    <property type="project" value="UniProtKB-KW"/>
</dbReference>
<gene>
    <name evidence="9" type="ORF">MELA_01550</name>
</gene>
<keyword evidence="3" id="KW-0805">Transcription regulation</keyword>
<dbReference type="Gene3D" id="1.10.3210.10">
    <property type="entry name" value="Hypothetical protein af1432"/>
    <property type="match status" value="1"/>
</dbReference>
<dbReference type="GO" id="GO:0000160">
    <property type="term" value="P:phosphorelay signal transduction system"/>
    <property type="evidence" value="ECO:0007669"/>
    <property type="project" value="UniProtKB-KW"/>
</dbReference>
<evidence type="ECO:0000256" key="2">
    <source>
        <dbReference type="ARBA" id="ARBA00023012"/>
    </source>
</evidence>
<dbReference type="SUPFAM" id="SSF52172">
    <property type="entry name" value="CheY-like"/>
    <property type="match status" value="1"/>
</dbReference>
<name>A0A564ZIP6_9BACT</name>
<organism evidence="9 10">
    <name type="scientific">Candidatus Methylomirabilis lanthanidiphila</name>
    <dbReference type="NCBI Taxonomy" id="2211376"/>
    <lineage>
        <taxon>Bacteria</taxon>
        <taxon>Candidatus Methylomirabilota</taxon>
        <taxon>Candidatus Methylomirabilia</taxon>
        <taxon>Candidatus Methylomirabilales</taxon>
        <taxon>Candidatus Methylomirabilaceae</taxon>
        <taxon>Candidatus Methylomirabilis</taxon>
    </lineage>
</organism>
<accession>A0A564ZIP6</accession>
<dbReference type="Pfam" id="PF00072">
    <property type="entry name" value="Response_reg"/>
    <property type="match status" value="1"/>
</dbReference>
<dbReference type="Pfam" id="PF13487">
    <property type="entry name" value="HD_5"/>
    <property type="match status" value="1"/>
</dbReference>
<dbReference type="SMART" id="SM00448">
    <property type="entry name" value="REC"/>
    <property type="match status" value="1"/>
</dbReference>
<sequence length="335" mass="37112">MDMRPAQVSSKPSRLLVVDDNAQNAELLTALMEAEGYEVVVATDGQAALDHVVAVPPDLILLDVMMPKLDGYAVCRRLKQKAATRLVPIVLVTALGAEDARIRGIEAGADDFITKPFSRTELKARVRSLLQLKTYTDELEHAETMLVTLGRTVEAKDRYTQGHCERLATYSTALGKRFGLPAEDLIALDRGSSLHDLGKIGIPDAILLKPAALSEAEWVVMREHPLIGERICLSLKSLQRVLPIIRHHHERWDGGGYPDGLAGQAIPITARIMQIVDIYDALRTARPYKPALSIETACDILREEVARGWRDPDVVYPFIELMGRNGRERSEERAA</sequence>
<evidence type="ECO:0000259" key="7">
    <source>
        <dbReference type="PROSITE" id="PS50110"/>
    </source>
</evidence>
<evidence type="ECO:0000256" key="4">
    <source>
        <dbReference type="ARBA" id="ARBA00023125"/>
    </source>
</evidence>
<evidence type="ECO:0000313" key="9">
    <source>
        <dbReference type="EMBL" id="VUZ85174.1"/>
    </source>
</evidence>
<dbReference type="PANTHER" id="PTHR45228">
    <property type="entry name" value="CYCLIC DI-GMP PHOSPHODIESTERASE TM_0186-RELATED"/>
    <property type="match status" value="1"/>
</dbReference>
<keyword evidence="5" id="KW-0804">Transcription</keyword>
<evidence type="ECO:0000313" key="10">
    <source>
        <dbReference type="Proteomes" id="UP000334340"/>
    </source>
</evidence>
<keyword evidence="9" id="KW-0378">Hydrolase</keyword>
<dbReference type="InterPro" id="IPR052020">
    <property type="entry name" value="Cyclic_di-GMP/3'3'-cGAMP_PDE"/>
</dbReference>
<dbReference type="InterPro" id="IPR037522">
    <property type="entry name" value="HD_GYP_dom"/>
</dbReference>
<dbReference type="PROSITE" id="PS50110">
    <property type="entry name" value="RESPONSE_REGULATORY"/>
    <property type="match status" value="1"/>
</dbReference>
<feature type="modified residue" description="4-aspartylphosphate" evidence="6">
    <location>
        <position position="63"/>
    </location>
</feature>
<evidence type="ECO:0000256" key="3">
    <source>
        <dbReference type="ARBA" id="ARBA00023015"/>
    </source>
</evidence>
<dbReference type="InterPro" id="IPR003607">
    <property type="entry name" value="HD/PDEase_dom"/>
</dbReference>
<feature type="domain" description="HD-GYP" evidence="8">
    <location>
        <begin position="138"/>
        <end position="334"/>
    </location>
</feature>